<keyword evidence="3" id="KW-1185">Reference proteome</keyword>
<gene>
    <name evidence="2" type="ORF">NPE20_23725</name>
</gene>
<protein>
    <submittedName>
        <fullName evidence="2">Fumarate hydratase</fullName>
    </submittedName>
</protein>
<dbReference type="RefSeq" id="WP_256541173.1">
    <property type="nucleotide sequence ID" value="NZ_JANHOH010000011.1"/>
</dbReference>
<comment type="caution">
    <text evidence="2">The sequence shown here is derived from an EMBL/GenBank/DDBJ whole genome shotgun (WGS) entry which is preliminary data.</text>
</comment>
<dbReference type="EMBL" id="JANHOH010000011">
    <property type="protein sequence ID" value="MCQ6961005.1"/>
    <property type="molecule type" value="Genomic_DNA"/>
</dbReference>
<reference evidence="2 3" key="1">
    <citation type="submission" date="2022-07" db="EMBL/GenBank/DDBJ databases">
        <title>Mucilaginibacter sp. JC4.</title>
        <authorList>
            <person name="Le V."/>
            <person name="Ko S.-R."/>
            <person name="Ahn C.-Y."/>
            <person name="Oh H.-M."/>
        </authorList>
    </citation>
    <scope>NUCLEOTIDE SEQUENCE [LARGE SCALE GENOMIC DNA]</scope>
    <source>
        <strain evidence="2 3">JC4</strain>
    </source>
</reference>
<sequence length="173" mass="19485">MQKKISFRLLAFSLLLTAICLLQTGCKFNPDMQTPGESYLQGEWQQDSVTMQKQLVSYSLYNLKFNCDSFFVSIKTFSKANTGADSCTKGGSWTEYAKGVYEQKDDTLHVRGLFCNADYSYKDPTGCFRSGVYEESFKVIKKTDSVVQFNPTSSVISINAHLIKRSTCNPKPL</sequence>
<feature type="signal peptide" evidence="1">
    <location>
        <begin position="1"/>
        <end position="24"/>
    </location>
</feature>
<evidence type="ECO:0000313" key="3">
    <source>
        <dbReference type="Proteomes" id="UP001204376"/>
    </source>
</evidence>
<feature type="chain" id="PRO_5047411081" evidence="1">
    <location>
        <begin position="25"/>
        <end position="173"/>
    </location>
</feature>
<evidence type="ECO:0000256" key="1">
    <source>
        <dbReference type="SAM" id="SignalP"/>
    </source>
</evidence>
<keyword evidence="1" id="KW-0732">Signal</keyword>
<dbReference type="Proteomes" id="UP001204376">
    <property type="component" value="Unassembled WGS sequence"/>
</dbReference>
<name>A0ABT1T8Q0_9SPHI</name>
<organism evidence="2 3">
    <name type="scientific">Mucilaginibacter aquariorum</name>
    <dbReference type="NCBI Taxonomy" id="2967225"/>
    <lineage>
        <taxon>Bacteria</taxon>
        <taxon>Pseudomonadati</taxon>
        <taxon>Bacteroidota</taxon>
        <taxon>Sphingobacteriia</taxon>
        <taxon>Sphingobacteriales</taxon>
        <taxon>Sphingobacteriaceae</taxon>
        <taxon>Mucilaginibacter</taxon>
    </lineage>
</organism>
<proteinExistence type="predicted"/>
<accession>A0ABT1T8Q0</accession>
<evidence type="ECO:0000313" key="2">
    <source>
        <dbReference type="EMBL" id="MCQ6961005.1"/>
    </source>
</evidence>